<comment type="caution">
    <text evidence="2">The sequence shown here is derived from an EMBL/GenBank/DDBJ whole genome shotgun (WGS) entry which is preliminary data.</text>
</comment>
<organism evidence="2 3">
    <name type="scientific">Alicyclobacillus fodiniaquatilis</name>
    <dbReference type="NCBI Taxonomy" id="1661150"/>
    <lineage>
        <taxon>Bacteria</taxon>
        <taxon>Bacillati</taxon>
        <taxon>Bacillota</taxon>
        <taxon>Bacilli</taxon>
        <taxon>Bacillales</taxon>
        <taxon>Alicyclobacillaceae</taxon>
        <taxon>Alicyclobacillus</taxon>
    </lineage>
</organism>
<name>A0ABW4JIK0_9BACL</name>
<evidence type="ECO:0000259" key="1">
    <source>
        <dbReference type="Pfam" id="PF01636"/>
    </source>
</evidence>
<dbReference type="EMBL" id="JBHUCX010000044">
    <property type="protein sequence ID" value="MFD1676241.1"/>
    <property type="molecule type" value="Genomic_DNA"/>
</dbReference>
<evidence type="ECO:0000313" key="2">
    <source>
        <dbReference type="EMBL" id="MFD1676241.1"/>
    </source>
</evidence>
<sequence length="299" mass="34187">MTKPAVPPARIEQMLQRRWGEISAFHQLSEGLSSQAFGFCHDGAEFVIRVNRSIVGFQKDAYASAQFSCARVPIPDIIEIDHLDEHHAFCISSRARGMRLHDLDEAAMQRMAEPTARTIAAIAMSNLDKTSGFGRFDPHGVGAHPSWCDYLISITDDGRNDWEKASEYVDMEQVKLLFQLVHQFSETCPEERRLIHGDFGSYNTLSDGQHITAVIDWDLALFGDPLYEWANLAFWGEDRMKLVIRQARELSSLPQYQERLFCYQLRIGLQEIYDSAVRENPVDLDWLTTRCSHIVEAYV</sequence>
<feature type="domain" description="Aminoglycoside phosphotransferase" evidence="1">
    <location>
        <begin position="27"/>
        <end position="249"/>
    </location>
</feature>
<dbReference type="Gene3D" id="3.90.1200.10">
    <property type="match status" value="1"/>
</dbReference>
<dbReference type="Proteomes" id="UP001597079">
    <property type="component" value="Unassembled WGS sequence"/>
</dbReference>
<proteinExistence type="predicted"/>
<evidence type="ECO:0000313" key="3">
    <source>
        <dbReference type="Proteomes" id="UP001597079"/>
    </source>
</evidence>
<dbReference type="InterPro" id="IPR002575">
    <property type="entry name" value="Aminoglycoside_PTrfase"/>
</dbReference>
<dbReference type="Gene3D" id="3.30.200.150">
    <property type="match status" value="1"/>
</dbReference>
<dbReference type="PANTHER" id="PTHR21310">
    <property type="entry name" value="AMINOGLYCOSIDE PHOSPHOTRANSFERASE-RELATED-RELATED"/>
    <property type="match status" value="1"/>
</dbReference>
<dbReference type="Pfam" id="PF01636">
    <property type="entry name" value="APH"/>
    <property type="match status" value="1"/>
</dbReference>
<dbReference type="SUPFAM" id="SSF56112">
    <property type="entry name" value="Protein kinase-like (PK-like)"/>
    <property type="match status" value="1"/>
</dbReference>
<keyword evidence="3" id="KW-1185">Reference proteome</keyword>
<protein>
    <submittedName>
        <fullName evidence="2">Phosphotransferase family protein</fullName>
    </submittedName>
</protein>
<gene>
    <name evidence="2" type="ORF">ACFSB2_16170</name>
</gene>
<dbReference type="RefSeq" id="WP_377944126.1">
    <property type="nucleotide sequence ID" value="NZ_JBHUCX010000044.1"/>
</dbReference>
<accession>A0ABW4JIK0</accession>
<dbReference type="InterPro" id="IPR011009">
    <property type="entry name" value="Kinase-like_dom_sf"/>
</dbReference>
<dbReference type="InterPro" id="IPR051678">
    <property type="entry name" value="AGP_Transferase"/>
</dbReference>
<reference evidence="3" key="1">
    <citation type="journal article" date="2019" name="Int. J. Syst. Evol. Microbiol.">
        <title>The Global Catalogue of Microorganisms (GCM) 10K type strain sequencing project: providing services to taxonomists for standard genome sequencing and annotation.</title>
        <authorList>
            <consortium name="The Broad Institute Genomics Platform"/>
            <consortium name="The Broad Institute Genome Sequencing Center for Infectious Disease"/>
            <person name="Wu L."/>
            <person name="Ma J."/>
        </authorList>
    </citation>
    <scope>NUCLEOTIDE SEQUENCE [LARGE SCALE GENOMIC DNA]</scope>
    <source>
        <strain evidence="3">CGMCC 1.12286</strain>
    </source>
</reference>